<dbReference type="STRING" id="4572.M7ZJM6"/>
<evidence type="ECO:0000256" key="3">
    <source>
        <dbReference type="ARBA" id="ARBA00022737"/>
    </source>
</evidence>
<dbReference type="GO" id="GO:0000166">
    <property type="term" value="F:nucleotide binding"/>
    <property type="evidence" value="ECO:0007669"/>
    <property type="project" value="UniProtKB-KW"/>
</dbReference>
<protein>
    <recommendedName>
        <fullName evidence="6">Disease resistance N-terminal domain-containing protein</fullName>
    </recommendedName>
</protein>
<evidence type="ECO:0000259" key="6">
    <source>
        <dbReference type="Pfam" id="PF18052"/>
    </source>
</evidence>
<dbReference type="CDD" id="cd14798">
    <property type="entry name" value="RX-CC_like"/>
    <property type="match status" value="1"/>
</dbReference>
<evidence type="ECO:0000313" key="7">
    <source>
        <dbReference type="EMBL" id="EMS63428.1"/>
    </source>
</evidence>
<feature type="domain" description="Disease resistance N-terminal" evidence="6">
    <location>
        <begin position="10"/>
        <end position="94"/>
    </location>
</feature>
<accession>M7ZJM6</accession>
<evidence type="ECO:0000256" key="2">
    <source>
        <dbReference type="ARBA" id="ARBA00022614"/>
    </source>
</evidence>
<dbReference type="AlphaFoldDB" id="M7ZJM6"/>
<dbReference type="GO" id="GO:0006952">
    <property type="term" value="P:defense response"/>
    <property type="evidence" value="ECO:0007669"/>
    <property type="project" value="UniProtKB-KW"/>
</dbReference>
<evidence type="ECO:0000256" key="1">
    <source>
        <dbReference type="ARBA" id="ARBA00008894"/>
    </source>
</evidence>
<evidence type="ECO:0000256" key="5">
    <source>
        <dbReference type="ARBA" id="ARBA00022821"/>
    </source>
</evidence>
<dbReference type="EMBL" id="KD069221">
    <property type="protein sequence ID" value="EMS63428.1"/>
    <property type="molecule type" value="Genomic_DNA"/>
</dbReference>
<organism evidence="7">
    <name type="scientific">Triticum urartu</name>
    <name type="common">Red wild einkorn</name>
    <name type="synonym">Crithodium urartu</name>
    <dbReference type="NCBI Taxonomy" id="4572"/>
    <lineage>
        <taxon>Eukaryota</taxon>
        <taxon>Viridiplantae</taxon>
        <taxon>Streptophyta</taxon>
        <taxon>Embryophyta</taxon>
        <taxon>Tracheophyta</taxon>
        <taxon>Spermatophyta</taxon>
        <taxon>Magnoliopsida</taxon>
        <taxon>Liliopsida</taxon>
        <taxon>Poales</taxon>
        <taxon>Poaceae</taxon>
        <taxon>BOP clade</taxon>
        <taxon>Pooideae</taxon>
        <taxon>Triticodae</taxon>
        <taxon>Triticeae</taxon>
        <taxon>Triticinae</taxon>
        <taxon>Triticum</taxon>
    </lineage>
</organism>
<dbReference type="InterPro" id="IPR041118">
    <property type="entry name" value="Rx_N"/>
</dbReference>
<reference evidence="7" key="1">
    <citation type="journal article" date="2013" name="Nature">
        <title>Draft genome of the wheat A-genome progenitor Triticum urartu.</title>
        <authorList>
            <person name="Ling H.Q."/>
            <person name="Zhao S."/>
            <person name="Liu D."/>
            <person name="Wang J."/>
            <person name="Sun H."/>
            <person name="Zhang C."/>
            <person name="Fan H."/>
            <person name="Li D."/>
            <person name="Dong L."/>
            <person name="Tao Y."/>
            <person name="Gao C."/>
            <person name="Wu H."/>
            <person name="Li Y."/>
            <person name="Cui Y."/>
            <person name="Guo X."/>
            <person name="Zheng S."/>
            <person name="Wang B."/>
            <person name="Yu K."/>
            <person name="Liang Q."/>
            <person name="Yang W."/>
            <person name="Lou X."/>
            <person name="Chen J."/>
            <person name="Feng M."/>
            <person name="Jian J."/>
            <person name="Zhang X."/>
            <person name="Luo G."/>
            <person name="Jiang Y."/>
            <person name="Liu J."/>
            <person name="Wang Z."/>
            <person name="Sha Y."/>
            <person name="Zhang B."/>
            <person name="Wu H."/>
            <person name="Tang D."/>
            <person name="Shen Q."/>
            <person name="Xue P."/>
            <person name="Zou S."/>
            <person name="Wang X."/>
            <person name="Liu X."/>
            <person name="Wang F."/>
            <person name="Yang Y."/>
            <person name="An X."/>
            <person name="Dong Z."/>
            <person name="Zhang K."/>
            <person name="Zhang X."/>
            <person name="Luo M.C."/>
            <person name="Dvorak J."/>
            <person name="Tong Y."/>
            <person name="Wang J."/>
            <person name="Yang H."/>
            <person name="Li Z."/>
            <person name="Wang D."/>
            <person name="Zhang A."/>
            <person name="Wang J."/>
        </authorList>
    </citation>
    <scope>NUCLEOTIDE SEQUENCE</scope>
</reference>
<comment type="similarity">
    <text evidence="1">Belongs to the disease resistance NB-LRR family.</text>
</comment>
<dbReference type="Gene3D" id="1.20.5.4130">
    <property type="match status" value="1"/>
</dbReference>
<keyword evidence="3" id="KW-0677">Repeat</keyword>
<keyword evidence="2" id="KW-0433">Leucine-rich repeat</keyword>
<keyword evidence="5" id="KW-0611">Plant defense</keyword>
<dbReference type="SUPFAM" id="SSF52058">
    <property type="entry name" value="L domain-like"/>
    <property type="match status" value="1"/>
</dbReference>
<proteinExistence type="inferred from homology"/>
<dbReference type="Pfam" id="PF18052">
    <property type="entry name" value="Rx_N"/>
    <property type="match status" value="1"/>
</dbReference>
<name>M7ZJM6_TRIUA</name>
<keyword evidence="4" id="KW-0547">Nucleotide-binding</keyword>
<evidence type="ECO:0000256" key="4">
    <source>
        <dbReference type="ARBA" id="ARBA00022741"/>
    </source>
</evidence>
<dbReference type="eggNOG" id="KOG4658">
    <property type="taxonomic scope" value="Eukaryota"/>
</dbReference>
<gene>
    <name evidence="7" type="ORF">TRIUR3_13216</name>
</gene>
<sequence>MAMVLDAFASYVQNMLTEMVSGEVHMLLGVTDEIEKMDVKLKDLKNFLADADRRNITDNRVQEWVAELKRAMYEAADILDLCQLKAMEQGLSTKDVGCFNPLLFCMRNPSHAHDIGTRIKALNKRLSIIKERSAAFSFIPLGSYEDRSSKLDLDQVLDLEMIANLPRLQKLTIKYCQKMKAVEGVPLLQRLFLSDNNMETIPEYMGGINPRQLELYCSPALLASIAVGKSGPEWDKFSHVEHVKTYASQGDNSRKWNLNFF</sequence>
<dbReference type="InterPro" id="IPR038005">
    <property type="entry name" value="RX-like_CC"/>
</dbReference>